<organism evidence="6 7">
    <name type="scientific">Flagellimonas olearia</name>
    <dbReference type="NCBI Taxonomy" id="552546"/>
    <lineage>
        <taxon>Bacteria</taxon>
        <taxon>Pseudomonadati</taxon>
        <taxon>Bacteroidota</taxon>
        <taxon>Flavobacteriia</taxon>
        <taxon>Flavobacteriales</taxon>
        <taxon>Flavobacteriaceae</taxon>
        <taxon>Flagellimonas</taxon>
    </lineage>
</organism>
<accession>A0A444VQR6</accession>
<dbReference type="PROSITE" id="PS01272">
    <property type="entry name" value="GCKR"/>
    <property type="match status" value="1"/>
</dbReference>
<comment type="catalytic activity">
    <reaction evidence="3">
        <text>N-acetyl-D-muramate 6-phosphate + H2O = N-acetyl-D-glucosamine 6-phosphate + (R)-lactate</text>
        <dbReference type="Rhea" id="RHEA:26410"/>
        <dbReference type="ChEBI" id="CHEBI:15377"/>
        <dbReference type="ChEBI" id="CHEBI:16004"/>
        <dbReference type="ChEBI" id="CHEBI:57513"/>
        <dbReference type="ChEBI" id="CHEBI:58722"/>
        <dbReference type="EC" id="4.2.1.126"/>
    </reaction>
</comment>
<dbReference type="SUPFAM" id="SSF53697">
    <property type="entry name" value="SIS domain"/>
    <property type="match status" value="1"/>
</dbReference>
<dbReference type="GO" id="GO:0097173">
    <property type="term" value="P:N-acetylmuramic acid catabolic process"/>
    <property type="evidence" value="ECO:0007669"/>
    <property type="project" value="UniProtKB-UniPathway"/>
</dbReference>
<dbReference type="CDD" id="cd05007">
    <property type="entry name" value="SIS_Etherase"/>
    <property type="match status" value="1"/>
</dbReference>
<dbReference type="OrthoDB" id="9813395at2"/>
<comment type="pathway">
    <text evidence="3">Amino-sugar metabolism; N-acetylmuramate degradation.</text>
</comment>
<feature type="active site" description="Proton donor" evidence="3">
    <location>
        <position position="82"/>
    </location>
</feature>
<dbReference type="GO" id="GO:0009254">
    <property type="term" value="P:peptidoglycan turnover"/>
    <property type="evidence" value="ECO:0007669"/>
    <property type="project" value="TreeGrafter"/>
</dbReference>
<evidence type="ECO:0000256" key="3">
    <source>
        <dbReference type="HAMAP-Rule" id="MF_00068"/>
    </source>
</evidence>
<evidence type="ECO:0000256" key="2">
    <source>
        <dbReference type="ARBA" id="ARBA00023277"/>
    </source>
</evidence>
<dbReference type="HAMAP" id="MF_00068">
    <property type="entry name" value="MurQ"/>
    <property type="match status" value="1"/>
</dbReference>
<dbReference type="InterPro" id="IPR046348">
    <property type="entry name" value="SIS_dom_sf"/>
</dbReference>
<dbReference type="GO" id="GO:0097367">
    <property type="term" value="F:carbohydrate derivative binding"/>
    <property type="evidence" value="ECO:0007669"/>
    <property type="project" value="InterPro"/>
</dbReference>
<dbReference type="RefSeq" id="WP_129652853.1">
    <property type="nucleotide sequence ID" value="NZ_ML142907.1"/>
</dbReference>
<dbReference type="InterPro" id="IPR005488">
    <property type="entry name" value="Etherase_MurQ"/>
</dbReference>
<comment type="miscellaneous">
    <text evidence="3">A lyase-type mechanism (elimination/hydration) is suggested for the cleavage of the lactyl ether bond of MurNAc 6-phosphate, with the formation of an alpha,beta-unsaturated aldehyde intermediate with (E)-stereochemistry, followed by the syn addition of water to give product.</text>
</comment>
<evidence type="ECO:0000259" key="4">
    <source>
        <dbReference type="PROSITE" id="PS51464"/>
    </source>
</evidence>
<comment type="subunit">
    <text evidence="3">Homodimer.</text>
</comment>
<proteinExistence type="inferred from homology"/>
<evidence type="ECO:0000313" key="8">
    <source>
        <dbReference type="Proteomes" id="UP000429785"/>
    </source>
</evidence>
<evidence type="ECO:0000313" key="7">
    <source>
        <dbReference type="Proteomes" id="UP000290261"/>
    </source>
</evidence>
<dbReference type="GO" id="GO:0046348">
    <property type="term" value="P:amino sugar catabolic process"/>
    <property type="evidence" value="ECO:0007669"/>
    <property type="project" value="InterPro"/>
</dbReference>
<gene>
    <name evidence="3 5" type="primary">murQ</name>
    <name evidence="6" type="ORF">DN53_02745</name>
    <name evidence="5" type="ORF">F8C76_06755</name>
</gene>
<dbReference type="PROSITE" id="PS51464">
    <property type="entry name" value="SIS"/>
    <property type="match status" value="1"/>
</dbReference>
<dbReference type="InterPro" id="IPR001347">
    <property type="entry name" value="SIS_dom"/>
</dbReference>
<keyword evidence="2 3" id="KW-0119">Carbohydrate metabolism</keyword>
<dbReference type="EMBL" id="JJMP01000001">
    <property type="protein sequence ID" value="RYC53153.1"/>
    <property type="molecule type" value="Genomic_DNA"/>
</dbReference>
<sequence>MEKHIKITEQPSLYDQLDQMDALDIVTNINNEDKKVAHAVEAVLPKVAQLVDEIAPRFKKGGRLFYIGAGTSGRLGILDASEIPPTFGMPHTRVVGLMAGGDVAIRKSVELAEDDREQAWKDLMEHNINENDVLVGIAASGTTPYVLGGIADAKKHGILTAGITNNPGSPLATESDIAIEINVGPEFLTGSTRMKSGTSQKLVLNMISTAVMIRVGRVKGNKMVNMQLSNIKLVDRGTRYVMEELGLEYEEAQKALKQYGSVKAAIDALK</sequence>
<evidence type="ECO:0000313" key="5">
    <source>
        <dbReference type="EMBL" id="KAB7531188.1"/>
    </source>
</evidence>
<keyword evidence="7" id="KW-1185">Reference proteome</keyword>
<name>A0A444VQR6_9FLAO</name>
<dbReference type="GO" id="GO:0016835">
    <property type="term" value="F:carbon-oxygen lyase activity"/>
    <property type="evidence" value="ECO:0007669"/>
    <property type="project" value="UniProtKB-UniRule"/>
</dbReference>
<dbReference type="InterPro" id="IPR040190">
    <property type="entry name" value="MURQ/GCKR"/>
</dbReference>
<dbReference type="Pfam" id="PF22645">
    <property type="entry name" value="GKRP_SIS_N"/>
    <property type="match status" value="1"/>
</dbReference>
<dbReference type="Gene3D" id="3.40.50.10490">
    <property type="entry name" value="Glucose-6-phosphate isomerase like protein, domain 1"/>
    <property type="match status" value="1"/>
</dbReference>
<keyword evidence="1 3" id="KW-0456">Lyase</keyword>
<reference evidence="6 7" key="1">
    <citation type="submission" date="2014-04" db="EMBL/GenBank/DDBJ databases">
        <title>Whole genome of Muricauda olearia.</title>
        <authorList>
            <person name="Zhang X.-H."/>
            <person name="Tang K."/>
        </authorList>
    </citation>
    <scope>NUCLEOTIDE SEQUENCE [LARGE SCALE GENOMIC DNA]</scope>
    <source>
        <strain evidence="6 7">Th120</strain>
    </source>
</reference>
<dbReference type="GO" id="GO:0016803">
    <property type="term" value="F:ether hydrolase activity"/>
    <property type="evidence" value="ECO:0007669"/>
    <property type="project" value="TreeGrafter"/>
</dbReference>
<dbReference type="PANTHER" id="PTHR10088:SF4">
    <property type="entry name" value="GLUCOKINASE REGULATORY PROTEIN"/>
    <property type="match status" value="1"/>
</dbReference>
<comment type="caution">
    <text evidence="6">The sequence shown here is derived from an EMBL/GenBank/DDBJ whole genome shotgun (WGS) entry which is preliminary data.</text>
</comment>
<evidence type="ECO:0000313" key="6">
    <source>
        <dbReference type="EMBL" id="RYC53153.1"/>
    </source>
</evidence>
<dbReference type="NCBIfam" id="NF003915">
    <property type="entry name" value="PRK05441.1"/>
    <property type="match status" value="1"/>
</dbReference>
<dbReference type="Gene3D" id="1.10.8.1080">
    <property type="match status" value="1"/>
</dbReference>
<dbReference type="NCBIfam" id="NF009222">
    <property type="entry name" value="PRK12570.1"/>
    <property type="match status" value="1"/>
</dbReference>
<dbReference type="Proteomes" id="UP000290261">
    <property type="component" value="Unassembled WGS sequence"/>
</dbReference>
<dbReference type="AlphaFoldDB" id="A0A444VQR6"/>
<feature type="domain" description="SIS" evidence="4">
    <location>
        <begin position="54"/>
        <end position="217"/>
    </location>
</feature>
<dbReference type="PANTHER" id="PTHR10088">
    <property type="entry name" value="GLUCOKINASE REGULATORY PROTEIN"/>
    <property type="match status" value="1"/>
</dbReference>
<dbReference type="Proteomes" id="UP000429785">
    <property type="component" value="Unassembled WGS sequence"/>
</dbReference>
<comment type="similarity">
    <text evidence="3">Belongs to the GCKR-like family. MurNAc-6-P etherase subfamily.</text>
</comment>
<protein>
    <recommendedName>
        <fullName evidence="3">N-acetylmuramic acid 6-phosphate etherase</fullName>
        <shortName evidence="3">MurNAc-6-P etherase</shortName>
        <ecNumber evidence="3">4.2.1.126</ecNumber>
    </recommendedName>
    <alternativeName>
        <fullName evidence="3">N-acetylmuramic acid 6-phosphate hydrolase</fullName>
    </alternativeName>
    <alternativeName>
        <fullName evidence="3">N-acetylmuramic acid 6-phosphate lyase</fullName>
    </alternativeName>
</protein>
<comment type="function">
    <text evidence="3">Specifically catalyzes the cleavage of the D-lactyl ether substituent of MurNAc 6-phosphate, producing GlcNAc 6-phosphate and D-lactate.</text>
</comment>
<evidence type="ECO:0000256" key="1">
    <source>
        <dbReference type="ARBA" id="ARBA00023239"/>
    </source>
</evidence>
<dbReference type="InterPro" id="IPR005486">
    <property type="entry name" value="Glucokinase_regulatory_CS"/>
</dbReference>
<dbReference type="FunFam" id="3.40.50.10490:FF:000014">
    <property type="entry name" value="N-acetylmuramic acid 6-phosphate etherase"/>
    <property type="match status" value="1"/>
</dbReference>
<reference evidence="5 8" key="2">
    <citation type="submission" date="2019-10" db="EMBL/GenBank/DDBJ databases">
        <title>Muricauda olearia CL-SS4 JCM15563 genome.</title>
        <authorList>
            <person name="Liu L."/>
        </authorList>
    </citation>
    <scope>NUCLEOTIDE SEQUENCE [LARGE SCALE GENOMIC DNA]</scope>
    <source>
        <strain evidence="5 8">CL-SS4</strain>
    </source>
</reference>
<dbReference type="EMBL" id="WELG01000001">
    <property type="protein sequence ID" value="KAB7531188.1"/>
    <property type="molecule type" value="Genomic_DNA"/>
</dbReference>
<dbReference type="NCBIfam" id="TIGR00274">
    <property type="entry name" value="N-acetylmuramic acid 6-phosphate etherase"/>
    <property type="match status" value="1"/>
</dbReference>
<feature type="active site" evidence="3">
    <location>
        <position position="113"/>
    </location>
</feature>
<dbReference type="UniPathway" id="UPA00342"/>
<dbReference type="EC" id="4.2.1.126" evidence="3"/>